<dbReference type="Proteomes" id="UP000824005">
    <property type="component" value="Unassembled WGS sequence"/>
</dbReference>
<accession>A0A9D1YZD1</accession>
<evidence type="ECO:0000313" key="5">
    <source>
        <dbReference type="Proteomes" id="UP000824005"/>
    </source>
</evidence>
<evidence type="ECO:0000313" key="4">
    <source>
        <dbReference type="EMBL" id="HIY66746.1"/>
    </source>
</evidence>
<reference evidence="4" key="1">
    <citation type="journal article" date="2021" name="PeerJ">
        <title>Extensive microbial diversity within the chicken gut microbiome revealed by metagenomics and culture.</title>
        <authorList>
            <person name="Gilroy R."/>
            <person name="Ravi A."/>
            <person name="Getino M."/>
            <person name="Pursley I."/>
            <person name="Horton D.L."/>
            <person name="Alikhan N.F."/>
            <person name="Baker D."/>
            <person name="Gharbi K."/>
            <person name="Hall N."/>
            <person name="Watson M."/>
            <person name="Adriaenssens E.M."/>
            <person name="Foster-Nyarko E."/>
            <person name="Jarju S."/>
            <person name="Secka A."/>
            <person name="Antonio M."/>
            <person name="Oren A."/>
            <person name="Chaudhuri R.R."/>
            <person name="La Ragione R."/>
            <person name="Hildebrand F."/>
            <person name="Pallen M.J."/>
        </authorList>
    </citation>
    <scope>NUCLEOTIDE SEQUENCE</scope>
    <source>
        <strain evidence="4">ChiGjej1B1-98</strain>
    </source>
</reference>
<evidence type="ECO:0000256" key="1">
    <source>
        <dbReference type="ARBA" id="ARBA00023125"/>
    </source>
</evidence>
<dbReference type="Pfam" id="PF00440">
    <property type="entry name" value="TetR_N"/>
    <property type="match status" value="1"/>
</dbReference>
<gene>
    <name evidence="4" type="ORF">H9830_10775</name>
</gene>
<reference evidence="4" key="2">
    <citation type="submission" date="2021-04" db="EMBL/GenBank/DDBJ databases">
        <authorList>
            <person name="Gilroy R."/>
        </authorList>
    </citation>
    <scope>NUCLEOTIDE SEQUENCE</scope>
    <source>
        <strain evidence="4">ChiGjej1B1-98</strain>
    </source>
</reference>
<dbReference type="InterPro" id="IPR036271">
    <property type="entry name" value="Tet_transcr_reg_TetR-rel_C_sf"/>
</dbReference>
<name>A0A9D1YZD1_9MICO</name>
<dbReference type="PROSITE" id="PS50977">
    <property type="entry name" value="HTH_TETR_2"/>
    <property type="match status" value="1"/>
</dbReference>
<dbReference type="SUPFAM" id="SSF46689">
    <property type="entry name" value="Homeodomain-like"/>
    <property type="match status" value="1"/>
</dbReference>
<dbReference type="InterPro" id="IPR050109">
    <property type="entry name" value="HTH-type_TetR-like_transc_reg"/>
</dbReference>
<proteinExistence type="predicted"/>
<dbReference type="Gene3D" id="1.10.357.10">
    <property type="entry name" value="Tetracycline Repressor, domain 2"/>
    <property type="match status" value="1"/>
</dbReference>
<feature type="domain" description="HTH tetR-type" evidence="3">
    <location>
        <begin position="7"/>
        <end position="67"/>
    </location>
</feature>
<dbReference type="GO" id="GO:0006355">
    <property type="term" value="P:regulation of DNA-templated transcription"/>
    <property type="evidence" value="ECO:0007669"/>
    <property type="project" value="UniProtKB-ARBA"/>
</dbReference>
<dbReference type="InterPro" id="IPR009057">
    <property type="entry name" value="Homeodomain-like_sf"/>
</dbReference>
<keyword evidence="1 2" id="KW-0238">DNA-binding</keyword>
<evidence type="ECO:0000256" key="2">
    <source>
        <dbReference type="PROSITE-ProRule" id="PRU00335"/>
    </source>
</evidence>
<dbReference type="PANTHER" id="PTHR30055">
    <property type="entry name" value="HTH-TYPE TRANSCRIPTIONAL REGULATOR RUTR"/>
    <property type="match status" value="1"/>
</dbReference>
<protein>
    <submittedName>
        <fullName evidence="4">TetR/AcrR family transcriptional regulator</fullName>
    </submittedName>
</protein>
<dbReference type="GO" id="GO:0003677">
    <property type="term" value="F:DNA binding"/>
    <property type="evidence" value="ECO:0007669"/>
    <property type="project" value="UniProtKB-UniRule"/>
</dbReference>
<sequence>MPRPRIPERRAQLLAAARALALERGWPSTTVADITSRVDIGKGAFYLEFENKAAILDVLIADGMRALSRAVHRRVVATHAVIDLPTIYEFAIDALLDDPLMRAFFLGDASVLGDHVQSVHDGRYRQRFDWLTEYVTALQEAGVIAARTDGQVLSQMLSVFTLGLLNAPGTIQVDSDEQLRRTVAMFADLVGKGLDTGRPVDPEASRRAQLVMLDRLQNQLDELRTTSPRNQTVEH</sequence>
<evidence type="ECO:0000259" key="3">
    <source>
        <dbReference type="PROSITE" id="PS50977"/>
    </source>
</evidence>
<comment type="caution">
    <text evidence="4">The sequence shown here is derived from an EMBL/GenBank/DDBJ whole genome shotgun (WGS) entry which is preliminary data.</text>
</comment>
<feature type="DNA-binding region" description="H-T-H motif" evidence="2">
    <location>
        <begin position="30"/>
        <end position="49"/>
    </location>
</feature>
<dbReference type="PRINTS" id="PR00455">
    <property type="entry name" value="HTHTETR"/>
</dbReference>
<dbReference type="AlphaFoldDB" id="A0A9D1YZD1"/>
<dbReference type="EMBL" id="DXDC01000323">
    <property type="protein sequence ID" value="HIY66746.1"/>
    <property type="molecule type" value="Genomic_DNA"/>
</dbReference>
<organism evidence="4 5">
    <name type="scientific">Candidatus Agrococcus pullicola</name>
    <dbReference type="NCBI Taxonomy" id="2838429"/>
    <lineage>
        <taxon>Bacteria</taxon>
        <taxon>Bacillati</taxon>
        <taxon>Actinomycetota</taxon>
        <taxon>Actinomycetes</taxon>
        <taxon>Micrococcales</taxon>
        <taxon>Microbacteriaceae</taxon>
        <taxon>Agrococcus</taxon>
    </lineage>
</organism>
<dbReference type="InterPro" id="IPR001647">
    <property type="entry name" value="HTH_TetR"/>
</dbReference>
<dbReference type="SUPFAM" id="SSF48498">
    <property type="entry name" value="Tetracyclin repressor-like, C-terminal domain"/>
    <property type="match status" value="1"/>
</dbReference>